<comment type="caution">
    <text evidence="3">The sequence shown here is derived from an EMBL/GenBank/DDBJ whole genome shotgun (WGS) entry which is preliminary data.</text>
</comment>
<dbReference type="CDD" id="cd01650">
    <property type="entry name" value="RT_nLTR_like"/>
    <property type="match status" value="1"/>
</dbReference>
<reference evidence="3" key="1">
    <citation type="submission" date="2020-06" db="EMBL/GenBank/DDBJ databases">
        <authorList>
            <person name="Li T."/>
            <person name="Hu X."/>
            <person name="Zhang T."/>
            <person name="Song X."/>
            <person name="Zhang H."/>
            <person name="Dai N."/>
            <person name="Sheng W."/>
            <person name="Hou X."/>
            <person name="Wei L."/>
        </authorList>
    </citation>
    <scope>NUCLEOTIDE SEQUENCE</scope>
    <source>
        <strain evidence="3">KEN8</strain>
        <tissue evidence="3">Leaf</tissue>
    </source>
</reference>
<dbReference type="Pfam" id="PF13966">
    <property type="entry name" value="zf-RVT"/>
    <property type="match status" value="1"/>
</dbReference>
<feature type="region of interest" description="Disordered" evidence="1">
    <location>
        <begin position="155"/>
        <end position="186"/>
    </location>
</feature>
<organism evidence="3">
    <name type="scientific">Sesamum calycinum</name>
    <dbReference type="NCBI Taxonomy" id="2727403"/>
    <lineage>
        <taxon>Eukaryota</taxon>
        <taxon>Viridiplantae</taxon>
        <taxon>Streptophyta</taxon>
        <taxon>Embryophyta</taxon>
        <taxon>Tracheophyta</taxon>
        <taxon>Spermatophyta</taxon>
        <taxon>Magnoliopsida</taxon>
        <taxon>eudicotyledons</taxon>
        <taxon>Gunneridae</taxon>
        <taxon>Pentapetalae</taxon>
        <taxon>asterids</taxon>
        <taxon>lamiids</taxon>
        <taxon>Lamiales</taxon>
        <taxon>Pedaliaceae</taxon>
        <taxon>Sesamum</taxon>
    </lineage>
</organism>
<sequence length="1883" mass="212869">MLPKESNSLCPLSHNTHTDSTHTTHTEISATHDENPDGEHDAPEAVILGGDLHGAGKESPSAREEFDFDAFYELANRVLNGDSDAMASLNSLKDRWEQKFKTSKNPALKSVTGWPSTPFRPRISLLPRRSVRPGTDSLTDLVTCPVTRPGIVSHDCSSSSFRDSREKGPSCNAQENEPQEASIPQSPLVVAGDLAGSELPDCRAEDTQDCSSNLDLNPPKTVQDGLLNQSEIYIGNVKLQADFVDTIAGAFLQSSRKTLHFVPPTRQNGEVIIRPTMEVVDNGSKKWRSTAVGRLAMEDVIEGGPWLLQGQPIVLQPWEQGMSLRRQKHTQIPVWVRLRHLPMEYWTDEGLSTVASGVGTPLYTDGITKDCSVLTSPRPVLRNGKEDPKRIDVEYEWLPQRCKNCCSLGHVSATCPANMKKTVAPPITIFVQKQPPQTDLTQPEQRLKPTAGPRPAPSNGQNSVWSEQNTKNASQSAASILRTNSGTSRLDKGKDIVLHNSYSALATDLTKETEITENQFTETRVSQANVQRTRRNLLNNWSWFEDYSGPAGRIWLAWDLLEVGIDILEVGTQFIHCRAVNKRMHTRCLITVIYGDYDIIPRRELWSALRTLSTGIQNEPWLILGDFNAVIDDSEVCGQAADTSASMVEFRSCIRDTGLVPLPFTGCPYTWHNCSEGPRSLWKRLDRMLVNGAWLDKWPGSSYVSALPSTSDHSPLILTGMNRVAENVIFRFDNYLAQLPGFLGSVENIWRHHIPGTAMYEIVCKLKLLKAEFTRYSAFYRATEHGGGCGNHQDYGETYTAGSSSVDQLFAECFRARSIADNILLAQELLAGYNQTRLPERCTLKVDIQKAYDSVEWDFLLAVLRLFNFPPHFVTLIEQCVSTSSFSVSLNGSIHDFFKGGRGLRQGDPISPYLFVLVMEVGSALLRYRIQNAPHFQYHWKCKDLGIINLCFADDVLLFCLKVNPAKSQIILSRVVQQQRQQLLDCVGFQEGSLPIKYLGILKMLERKMRTFLWQGPSGGGQAKVAWEQICKPKAEGGLGMRSLIIMNQALILKQMWRILQNDGSSIWVDWIQRYRLRHSTLWTFNRTTGSWCWKKMLKLRPLLQRGVHYKCITTESMVLAGCDRFRHNGDYVIVTSDDSFRSGHNLLEKQLRGIMWASKRLRGNHFVNAALRATLAALVYHIWAERNGRKFTATSSSAELISNRHTLTVDEANLLDAQVTQSDIKDAFFDIDEDSAPGPDGYTSAFFKSAWPVIGQAVSVAVGEFFSKGRSISDNILLAQELLTGYNQVRLPHRCTLKVDIQKAYDSVEWDFLWEVLRLFNFPPRFIALIEQCVATATFSVTLNGSVHGFFKSSRGLRQGDPLSPYLFVLVMEIWSTLIRYRVQHASHFQYHWKCKEIGLTNLCFADDVLLFCKVDLLSVQVLKEALSEFAALSGLKVNPAKSQIILSRAVQQERRQIIEYLGFQEGSLPVRYLGVPLTSSRLTIADCRPLINRIDTRYYKIIEGKMRKFLWQGSSGRGNAKVAWDQICKPKEEGGLGIRSMIAMNQAQMLKHLWRILQNDGTSIWVDWIQHYRLRNSSIWTFNGASGSWSWKKMIKLRPLLQSGVCYKVGNGSSFSLWQDIWHERGPLCLSYPRGPAITGLPLNSPLSSVLQQDQWRWPASTEADIAEIISRLPPTDPTTSDHICWRNSSGKFTVQSAMLLIKPATLQVQWQGLLRGKFKIARHCFVLWLAILEKLSTMDKPWISSANDGCVLCDGHFCETHGHLFFKCWYSRRCLTILKNRIKFQWPGLEWKQGIIWASKRLRGKHLINVALRSVLASLVYHIWAERNNRKFAATASSPEAVSNRVLEDVRLRIMSADFFPSLQYRNLYRIWKIAWPIEH</sequence>
<dbReference type="PANTHER" id="PTHR33116">
    <property type="entry name" value="REVERSE TRANSCRIPTASE ZINC-BINDING DOMAIN-CONTAINING PROTEIN-RELATED-RELATED"/>
    <property type="match status" value="1"/>
</dbReference>
<protein>
    <submittedName>
        <fullName evidence="3">Mitochondrial protein</fullName>
    </submittedName>
</protein>
<dbReference type="PROSITE" id="PS50878">
    <property type="entry name" value="RT_POL"/>
    <property type="match status" value="1"/>
</dbReference>
<dbReference type="PANTHER" id="PTHR33116:SF84">
    <property type="entry name" value="RNA-DIRECTED DNA POLYMERASE"/>
    <property type="match status" value="1"/>
</dbReference>
<feature type="domain" description="Reverse transcriptase" evidence="2">
    <location>
        <begin position="1164"/>
        <end position="1479"/>
    </location>
</feature>
<feature type="compositionally biased region" description="Polar residues" evidence="1">
    <location>
        <begin position="434"/>
        <end position="444"/>
    </location>
</feature>
<evidence type="ECO:0000256" key="1">
    <source>
        <dbReference type="SAM" id="MobiDB-lite"/>
    </source>
</evidence>
<dbReference type="Gene3D" id="3.60.10.10">
    <property type="entry name" value="Endonuclease/exonuclease/phosphatase"/>
    <property type="match status" value="1"/>
</dbReference>
<feature type="region of interest" description="Disordered" evidence="1">
    <location>
        <begin position="1"/>
        <end position="44"/>
    </location>
</feature>
<accession>A0AAW2JAF7</accession>
<evidence type="ECO:0000259" key="2">
    <source>
        <dbReference type="PROSITE" id="PS50878"/>
    </source>
</evidence>
<feature type="region of interest" description="Disordered" evidence="1">
    <location>
        <begin position="432"/>
        <end position="486"/>
    </location>
</feature>
<dbReference type="Pfam" id="PF00078">
    <property type="entry name" value="RVT_1"/>
    <property type="match status" value="2"/>
</dbReference>
<dbReference type="InterPro" id="IPR000477">
    <property type="entry name" value="RT_dom"/>
</dbReference>
<feature type="compositionally biased region" description="Polar residues" evidence="1">
    <location>
        <begin position="458"/>
        <end position="486"/>
    </location>
</feature>
<feature type="compositionally biased region" description="Polar residues" evidence="1">
    <location>
        <begin position="1"/>
        <end position="10"/>
    </location>
</feature>
<dbReference type="SUPFAM" id="SSF56219">
    <property type="entry name" value="DNase I-like"/>
    <property type="match status" value="1"/>
</dbReference>
<dbReference type="InterPro" id="IPR036691">
    <property type="entry name" value="Endo/exonu/phosph_ase_sf"/>
</dbReference>
<gene>
    <name evidence="3" type="ORF">Scaly_2649500</name>
</gene>
<evidence type="ECO:0000313" key="3">
    <source>
        <dbReference type="EMBL" id="KAL0291097.1"/>
    </source>
</evidence>
<reference evidence="3" key="2">
    <citation type="journal article" date="2024" name="Plant">
        <title>Genomic evolution and insights into agronomic trait innovations of Sesamum species.</title>
        <authorList>
            <person name="Miao H."/>
            <person name="Wang L."/>
            <person name="Qu L."/>
            <person name="Liu H."/>
            <person name="Sun Y."/>
            <person name="Le M."/>
            <person name="Wang Q."/>
            <person name="Wei S."/>
            <person name="Zheng Y."/>
            <person name="Lin W."/>
            <person name="Duan Y."/>
            <person name="Cao H."/>
            <person name="Xiong S."/>
            <person name="Wang X."/>
            <person name="Wei L."/>
            <person name="Li C."/>
            <person name="Ma Q."/>
            <person name="Ju M."/>
            <person name="Zhao R."/>
            <person name="Li G."/>
            <person name="Mu C."/>
            <person name="Tian Q."/>
            <person name="Mei H."/>
            <person name="Zhang T."/>
            <person name="Gao T."/>
            <person name="Zhang H."/>
        </authorList>
    </citation>
    <scope>NUCLEOTIDE SEQUENCE</scope>
    <source>
        <strain evidence="3">KEN8</strain>
    </source>
</reference>
<dbReference type="SUPFAM" id="SSF56672">
    <property type="entry name" value="DNA/RNA polymerases"/>
    <property type="match status" value="2"/>
</dbReference>
<dbReference type="InterPro" id="IPR026960">
    <property type="entry name" value="RVT-Znf"/>
</dbReference>
<feature type="compositionally biased region" description="Basic and acidic residues" evidence="1">
    <location>
        <begin position="16"/>
        <end position="43"/>
    </location>
</feature>
<proteinExistence type="predicted"/>
<name>A0AAW2JAF7_9LAMI</name>
<dbReference type="EMBL" id="JACGWM010001599">
    <property type="protein sequence ID" value="KAL0291097.1"/>
    <property type="molecule type" value="Genomic_DNA"/>
</dbReference>
<dbReference type="InterPro" id="IPR043502">
    <property type="entry name" value="DNA/RNA_pol_sf"/>
</dbReference>